<evidence type="ECO:0000256" key="4">
    <source>
        <dbReference type="ARBA" id="ARBA00042988"/>
    </source>
</evidence>
<comment type="catalytic activity">
    <reaction evidence="5">
        <text>D-xylose + NADP(+) = D-xylono-1,5-lactone + NADPH + H(+)</text>
        <dbReference type="Rhea" id="RHEA:22000"/>
        <dbReference type="ChEBI" id="CHEBI:15378"/>
        <dbReference type="ChEBI" id="CHEBI:15867"/>
        <dbReference type="ChEBI" id="CHEBI:53455"/>
        <dbReference type="ChEBI" id="CHEBI:57783"/>
        <dbReference type="ChEBI" id="CHEBI:58349"/>
        <dbReference type="EC" id="1.1.1.179"/>
    </reaction>
</comment>
<dbReference type="eggNOG" id="KOG2741">
    <property type="taxonomic scope" value="Eukaryota"/>
</dbReference>
<evidence type="ECO:0000256" key="2">
    <source>
        <dbReference type="ARBA" id="ARBA00023002"/>
    </source>
</evidence>
<dbReference type="GeneID" id="19318977"/>
<dbReference type="KEGG" id="pfp:PFL1_04877"/>
<dbReference type="Proteomes" id="UP000053664">
    <property type="component" value="Unassembled WGS sequence"/>
</dbReference>
<feature type="domain" description="Gfo/Idh/MocA-like oxidoreductase N-terminal" evidence="6">
    <location>
        <begin position="32"/>
        <end position="136"/>
    </location>
</feature>
<dbReference type="RefSeq" id="XP_007880596.1">
    <property type="nucleotide sequence ID" value="XM_007882405.1"/>
</dbReference>
<dbReference type="InterPro" id="IPR000683">
    <property type="entry name" value="Gfo/Idh/MocA-like_OxRdtase_N"/>
</dbReference>
<dbReference type="EC" id="1.1.1.179" evidence="3"/>
<evidence type="ECO:0000259" key="7">
    <source>
        <dbReference type="Pfam" id="PF22725"/>
    </source>
</evidence>
<evidence type="ECO:0000313" key="8">
    <source>
        <dbReference type="EMBL" id="EPQ27740.1"/>
    </source>
</evidence>
<name>A0A061H6V1_9BASI</name>
<dbReference type="InterPro" id="IPR055170">
    <property type="entry name" value="GFO_IDH_MocA-like_dom"/>
</dbReference>
<dbReference type="Pfam" id="PF22725">
    <property type="entry name" value="GFO_IDH_MocA_C3"/>
    <property type="match status" value="1"/>
</dbReference>
<dbReference type="GO" id="GO:0047837">
    <property type="term" value="F:D-xylose 1-dehydrogenase (NADP+) activity"/>
    <property type="evidence" value="ECO:0007669"/>
    <property type="project" value="UniProtKB-EC"/>
</dbReference>
<dbReference type="InterPro" id="IPR036291">
    <property type="entry name" value="NAD(P)-bd_dom_sf"/>
</dbReference>
<evidence type="ECO:0000256" key="1">
    <source>
        <dbReference type="ARBA" id="ARBA00010928"/>
    </source>
</evidence>
<dbReference type="PANTHER" id="PTHR22604">
    <property type="entry name" value="OXIDOREDUCTASES"/>
    <property type="match status" value="1"/>
</dbReference>
<dbReference type="Gene3D" id="3.40.50.720">
    <property type="entry name" value="NAD(P)-binding Rossmann-like Domain"/>
    <property type="match status" value="1"/>
</dbReference>
<dbReference type="GO" id="GO:0000166">
    <property type="term" value="F:nucleotide binding"/>
    <property type="evidence" value="ECO:0007669"/>
    <property type="project" value="InterPro"/>
</dbReference>
<protein>
    <recommendedName>
        <fullName evidence="3">D-xylose 1-dehydrogenase (NADP(+), D-xylono-1,5-lactone-forming)</fullName>
        <ecNumber evidence="3">1.1.1.179</ecNumber>
    </recommendedName>
    <alternativeName>
        <fullName evidence="4">D-xylose-NADP dehydrogenase</fullName>
    </alternativeName>
</protein>
<dbReference type="SUPFAM" id="SSF51735">
    <property type="entry name" value="NAD(P)-binding Rossmann-fold domains"/>
    <property type="match status" value="1"/>
</dbReference>
<evidence type="ECO:0000256" key="3">
    <source>
        <dbReference type="ARBA" id="ARBA00038984"/>
    </source>
</evidence>
<dbReference type="InterPro" id="IPR050984">
    <property type="entry name" value="Gfo/Idh/MocA_domain"/>
</dbReference>
<feature type="domain" description="GFO/IDH/MocA-like oxidoreductase" evidence="7">
    <location>
        <begin position="157"/>
        <end position="274"/>
    </location>
</feature>
<evidence type="ECO:0000256" key="5">
    <source>
        <dbReference type="ARBA" id="ARBA00049233"/>
    </source>
</evidence>
<dbReference type="PANTHER" id="PTHR22604:SF105">
    <property type="entry name" value="TRANS-1,2-DIHYDROBENZENE-1,2-DIOL DEHYDROGENASE"/>
    <property type="match status" value="1"/>
</dbReference>
<keyword evidence="2" id="KW-0560">Oxidoreductase</keyword>
<dbReference type="AlphaFoldDB" id="A0A061H6V1"/>
<proteinExistence type="inferred from homology"/>
<dbReference type="EMBL" id="KE361638">
    <property type="protein sequence ID" value="EPQ27740.1"/>
    <property type="molecule type" value="Genomic_DNA"/>
</dbReference>
<evidence type="ECO:0000259" key="6">
    <source>
        <dbReference type="Pfam" id="PF01408"/>
    </source>
</evidence>
<comment type="similarity">
    <text evidence="1">Belongs to the Gfo/Idh/MocA family.</text>
</comment>
<dbReference type="Gene3D" id="3.30.360.10">
    <property type="entry name" value="Dihydrodipicolinate Reductase, domain 2"/>
    <property type="match status" value="1"/>
</dbReference>
<accession>A0A061H6V1</accession>
<sequence>MSSPFTCKWGILATGGIAATFTKDLLVDPSTRNVSDVSHQVVAAASSTSAERARHFLADVGADPARCRAYGSYEELVRDPEIDIIYVATPHSHHYENTLLCLEAGKNVCCEKPFTINAKQAAHLAKVARQRGLFLMEAVWIRFFPVVVEIQRLLHHDRVLGKIHRVFSDLSIAFKPDPNHRLFNPDLGGGALLDLGIYALTWQMLVLYQHPDNARAQPRVHGSIVKTPLTGVDELTTVALNFDQMGAQGIATTNMTVKSSPHYVVLVQGEKGELSVPFPTYRPESYTLRLRDAEGELGEPQTKTFPIPGHGMFWEADACARALRDGKNEADRCTLDESLLTMAIMDEVRYSNDFRYPDSIESVRDDA</sequence>
<organism evidence="8 9">
    <name type="scientific">Pseudozyma flocculosa PF-1</name>
    <dbReference type="NCBI Taxonomy" id="1277687"/>
    <lineage>
        <taxon>Eukaryota</taxon>
        <taxon>Fungi</taxon>
        <taxon>Dikarya</taxon>
        <taxon>Basidiomycota</taxon>
        <taxon>Ustilaginomycotina</taxon>
        <taxon>Ustilaginomycetes</taxon>
        <taxon>Ustilaginales</taxon>
        <taxon>Ustilaginaceae</taxon>
        <taxon>Pseudozyma</taxon>
    </lineage>
</organism>
<dbReference type="Pfam" id="PF01408">
    <property type="entry name" value="GFO_IDH_MocA"/>
    <property type="match status" value="1"/>
</dbReference>
<gene>
    <name evidence="8" type="ORF">PFL1_04877</name>
</gene>
<dbReference type="OrthoDB" id="2129491at2759"/>
<dbReference type="SUPFAM" id="SSF55347">
    <property type="entry name" value="Glyceraldehyde-3-phosphate dehydrogenase-like, C-terminal domain"/>
    <property type="match status" value="1"/>
</dbReference>
<dbReference type="HOGENOM" id="CLU_023194_7_2_1"/>
<reference evidence="8 9" key="1">
    <citation type="journal article" date="2013" name="Plant Cell">
        <title>The transition from a phytopathogenic smut ancestor to an anamorphic biocontrol agent deciphered by comparative whole-genome analysis.</title>
        <authorList>
            <person name="Lefebvre F."/>
            <person name="Joly D.L."/>
            <person name="Labbe C."/>
            <person name="Teichmann B."/>
            <person name="Linning R."/>
            <person name="Belzile F."/>
            <person name="Bakkeren G."/>
            <person name="Belanger R.R."/>
        </authorList>
    </citation>
    <scope>NUCLEOTIDE SEQUENCE [LARGE SCALE GENOMIC DNA]</scope>
    <source>
        <strain evidence="8 9">PF-1</strain>
    </source>
</reference>
<evidence type="ECO:0000313" key="9">
    <source>
        <dbReference type="Proteomes" id="UP000053664"/>
    </source>
</evidence>